<evidence type="ECO:0000313" key="2">
    <source>
        <dbReference type="Proteomes" id="UP000435802"/>
    </source>
</evidence>
<dbReference type="OrthoDB" id="8421262at2"/>
<proteinExistence type="predicted"/>
<evidence type="ECO:0000313" key="1">
    <source>
        <dbReference type="EMBL" id="MXN44053.1"/>
    </source>
</evidence>
<comment type="caution">
    <text evidence="1">The sequence shown here is derived from an EMBL/GenBank/DDBJ whole genome shotgun (WGS) entry which is preliminary data.</text>
</comment>
<organism evidence="1 2">
    <name type="scientific">Shinella kummerowiae</name>
    <dbReference type="NCBI Taxonomy" id="417745"/>
    <lineage>
        <taxon>Bacteria</taxon>
        <taxon>Pseudomonadati</taxon>
        <taxon>Pseudomonadota</taxon>
        <taxon>Alphaproteobacteria</taxon>
        <taxon>Hyphomicrobiales</taxon>
        <taxon>Rhizobiaceae</taxon>
        <taxon>Shinella</taxon>
    </lineage>
</organism>
<protein>
    <recommendedName>
        <fullName evidence="3">DUF3606 domain-containing protein</fullName>
    </recommendedName>
</protein>
<sequence>MPDQSKLFPDHRRLSGERYTVDAFRSAYDLPQQEAKRLFDKFGPSKRELDLLMRARRNPAQFMNF</sequence>
<keyword evidence="2" id="KW-1185">Reference proteome</keyword>
<name>A0A6N8S5L7_9HYPH</name>
<dbReference type="Proteomes" id="UP000435802">
    <property type="component" value="Unassembled WGS sequence"/>
</dbReference>
<dbReference type="AlphaFoldDB" id="A0A6N8S5L7"/>
<evidence type="ECO:0008006" key="3">
    <source>
        <dbReference type="Google" id="ProtNLM"/>
    </source>
</evidence>
<accession>A0A6N8S5L7</accession>
<gene>
    <name evidence="1" type="ORF">GR138_02560</name>
</gene>
<reference evidence="1 2" key="1">
    <citation type="submission" date="2019-12" db="EMBL/GenBank/DDBJ databases">
        <title>Shinella kummerowiae sp. nov., a symbiotic bacterium isolated from root nodules of the herbal legume Kummerowia stipulacea.</title>
        <authorList>
            <person name="Gao J."/>
        </authorList>
    </citation>
    <scope>NUCLEOTIDE SEQUENCE [LARGE SCALE GENOMIC DNA]</scope>
    <source>
        <strain evidence="1 2">CCBAU 25048</strain>
    </source>
</reference>
<dbReference type="RefSeq" id="WP_160857035.1">
    <property type="nucleotide sequence ID" value="NZ_JAODWE010000002.1"/>
</dbReference>
<dbReference type="EMBL" id="WUMK01000001">
    <property type="protein sequence ID" value="MXN44053.1"/>
    <property type="molecule type" value="Genomic_DNA"/>
</dbReference>